<dbReference type="EMBL" id="JACWZY010000005">
    <property type="protein sequence ID" value="MBD2700621.1"/>
    <property type="molecule type" value="Genomic_DNA"/>
</dbReference>
<gene>
    <name evidence="2" type="ORF">IC229_08240</name>
</gene>
<reference evidence="2" key="1">
    <citation type="submission" date="2020-09" db="EMBL/GenBank/DDBJ databases">
        <authorList>
            <person name="Kim M.K."/>
        </authorList>
    </citation>
    <scope>NUCLEOTIDE SEQUENCE</scope>
    <source>
        <strain evidence="2">BT702</strain>
    </source>
</reference>
<dbReference type="Gene3D" id="2.40.128.460">
    <property type="entry name" value="Periplasmic lysozyme inhibitor of I-type lysozyme"/>
    <property type="match status" value="1"/>
</dbReference>
<feature type="signal peptide" evidence="1">
    <location>
        <begin position="1"/>
        <end position="19"/>
    </location>
</feature>
<name>A0A926XVP6_9BACT</name>
<dbReference type="AlphaFoldDB" id="A0A926XVP6"/>
<sequence length="205" mass="22877">MKAKLGYWFMSLLWLALLAQDNLPPDARTQSSIEKLVVSGSQSPLSFPQYNKVLTFNRFRFAIATADTGAVRELVVKAYHSELLLTNFRVRIDGAVAGAEVGDLDGNRFPELYVYTVSNGSGSFGRVYAWQFLADRKADIVLNGWQLPVSDGYMGHDSLWIERDVLCRKYPVYRAGDANAEPSGGIEMKRYKLQPAGQAFVLKAE</sequence>
<comment type="caution">
    <text evidence="2">The sequence shown here is derived from an EMBL/GenBank/DDBJ whole genome shotgun (WGS) entry which is preliminary data.</text>
</comment>
<dbReference type="Proteomes" id="UP000598820">
    <property type="component" value="Unassembled WGS sequence"/>
</dbReference>
<protein>
    <submittedName>
        <fullName evidence="2">Uncharacterized protein</fullName>
    </submittedName>
</protein>
<evidence type="ECO:0000313" key="3">
    <source>
        <dbReference type="Proteomes" id="UP000598820"/>
    </source>
</evidence>
<organism evidence="2 3">
    <name type="scientific">Spirosoma profusum</name>
    <dbReference type="NCBI Taxonomy" id="2771354"/>
    <lineage>
        <taxon>Bacteria</taxon>
        <taxon>Pseudomonadati</taxon>
        <taxon>Bacteroidota</taxon>
        <taxon>Cytophagia</taxon>
        <taxon>Cytophagales</taxon>
        <taxon>Cytophagaceae</taxon>
        <taxon>Spirosoma</taxon>
    </lineage>
</organism>
<keyword evidence="1" id="KW-0732">Signal</keyword>
<evidence type="ECO:0000256" key="1">
    <source>
        <dbReference type="SAM" id="SignalP"/>
    </source>
</evidence>
<dbReference type="InterPro" id="IPR038643">
    <property type="entry name" value="PliI_sf"/>
</dbReference>
<dbReference type="RefSeq" id="WP_190886479.1">
    <property type="nucleotide sequence ID" value="NZ_JACWZY010000005.1"/>
</dbReference>
<accession>A0A926XVP6</accession>
<keyword evidence="3" id="KW-1185">Reference proteome</keyword>
<evidence type="ECO:0000313" key="2">
    <source>
        <dbReference type="EMBL" id="MBD2700621.1"/>
    </source>
</evidence>
<proteinExistence type="predicted"/>
<feature type="chain" id="PRO_5037870910" evidence="1">
    <location>
        <begin position="20"/>
        <end position="205"/>
    </location>
</feature>